<feature type="compositionally biased region" description="Low complexity" evidence="1">
    <location>
        <begin position="45"/>
        <end position="62"/>
    </location>
</feature>
<sequence>MCDTPPWSAGAGVVIHNPTPSQPMNGTHVYPSSQEYSHIASYGRSTQQQQQQQPQHSQAPPSNMSLSGPQVAMNVKKLSPYNYSEDQRQHYQRHETYPHMLPSAPSAQWRDYLASSTSAPASASAAPVSSEVESSAINHGSVTASVHAKPHGPDHPTPPPTISPPDSNHPMGLNDEMALLTPRRSRNQSAEENIHLHGHPSRIESQQENLRSNPAGLALSMVAASSITPKREDTLATTLPAQVAYSSYGAVPVMPYSNPYAYAYPYPSPQNSHGAAPAAAAVFEPVDLFKPQPPPIWAASTEMGSSTAAKTSATTSGNAVTASSAMHVMTPNVSAPLTAKMPYLMSMPPLPFNSAINGTGHPHLHSRDHVQNSMNSNDGASTAPYHDTPGVAAPLPHPHSQPRVALPSKSYHTSHASYPRAYPNGLLDSAPDASGAQSNFDAKARTGPSSMATTPILATTLPADAPISVPSLASSVNNGTVPTYGIPPAPPAPTVTTKGQEPTSYTTGHGLAGLPPLPLALDIPLSDLAPPPVGTMDMNSMTNVAMGMAMKMPGASSYETSRYTPYSSQRGSGNSDGNAAPGYLLHNDNNGISGAPGTGSSGGSLNPSSMSHTVANLNNAHSTSYRSFQGAANAGQVPYYPTPSPGPANNAAAAGGQVSGSVNTTNTTALSLPMATYGTAPSSASSSSASLSAPATGHHGVHAAAPDVHIVLTAAPHEPRFRCFCVGLTHSSGTSKLVAVEWARSHALLWIVRSYISVCR</sequence>
<feature type="region of interest" description="Disordered" evidence="1">
    <location>
        <begin position="1"/>
        <end position="68"/>
    </location>
</feature>
<dbReference type="EMBL" id="ML014219">
    <property type="protein sequence ID" value="RKP00380.1"/>
    <property type="molecule type" value="Genomic_DNA"/>
</dbReference>
<organism evidence="2 3">
    <name type="scientific">Caulochytrium protostelioides</name>
    <dbReference type="NCBI Taxonomy" id="1555241"/>
    <lineage>
        <taxon>Eukaryota</taxon>
        <taxon>Fungi</taxon>
        <taxon>Fungi incertae sedis</taxon>
        <taxon>Chytridiomycota</taxon>
        <taxon>Chytridiomycota incertae sedis</taxon>
        <taxon>Chytridiomycetes</taxon>
        <taxon>Caulochytriales</taxon>
        <taxon>Caulochytriaceae</taxon>
        <taxon>Caulochytrium</taxon>
    </lineage>
</organism>
<evidence type="ECO:0000313" key="3">
    <source>
        <dbReference type="Proteomes" id="UP000274922"/>
    </source>
</evidence>
<keyword evidence="3" id="KW-1185">Reference proteome</keyword>
<feature type="compositionally biased region" description="Polar residues" evidence="1">
    <location>
        <begin position="18"/>
        <end position="36"/>
    </location>
</feature>
<protein>
    <submittedName>
        <fullName evidence="2">Uncharacterized protein</fullName>
    </submittedName>
</protein>
<feature type="compositionally biased region" description="Polar residues" evidence="1">
    <location>
        <begin position="371"/>
        <end position="380"/>
    </location>
</feature>
<dbReference type="AlphaFoldDB" id="A0A4P9X5U9"/>
<dbReference type="Proteomes" id="UP000274922">
    <property type="component" value="Unassembled WGS sequence"/>
</dbReference>
<feature type="region of interest" description="Disordered" evidence="1">
    <location>
        <begin position="561"/>
        <end position="613"/>
    </location>
</feature>
<gene>
    <name evidence="2" type="ORF">CXG81DRAFT_19657</name>
</gene>
<reference evidence="3" key="1">
    <citation type="journal article" date="2018" name="Nat. Microbiol.">
        <title>Leveraging single-cell genomics to expand the fungal tree of life.</title>
        <authorList>
            <person name="Ahrendt S.R."/>
            <person name="Quandt C.A."/>
            <person name="Ciobanu D."/>
            <person name="Clum A."/>
            <person name="Salamov A."/>
            <person name="Andreopoulos B."/>
            <person name="Cheng J.F."/>
            <person name="Woyke T."/>
            <person name="Pelin A."/>
            <person name="Henrissat B."/>
            <person name="Reynolds N.K."/>
            <person name="Benny G.L."/>
            <person name="Smith M.E."/>
            <person name="James T.Y."/>
            <person name="Grigoriev I.V."/>
        </authorList>
    </citation>
    <scope>NUCLEOTIDE SEQUENCE [LARGE SCALE GENOMIC DNA]</scope>
    <source>
        <strain evidence="3">ATCC 52028</strain>
    </source>
</reference>
<accession>A0A4P9X5U9</accession>
<evidence type="ECO:0000256" key="1">
    <source>
        <dbReference type="SAM" id="MobiDB-lite"/>
    </source>
</evidence>
<feature type="region of interest" description="Disordered" evidence="1">
    <location>
        <begin position="358"/>
        <end position="451"/>
    </location>
</feature>
<feature type="compositionally biased region" description="Polar residues" evidence="1">
    <location>
        <begin position="561"/>
        <end position="577"/>
    </location>
</feature>
<name>A0A4P9X5U9_9FUNG</name>
<feature type="region of interest" description="Disordered" evidence="1">
    <location>
        <begin position="144"/>
        <end position="174"/>
    </location>
</feature>
<proteinExistence type="predicted"/>
<evidence type="ECO:0000313" key="2">
    <source>
        <dbReference type="EMBL" id="RKP00380.1"/>
    </source>
</evidence>